<feature type="coiled-coil region" evidence="9">
    <location>
        <begin position="138"/>
        <end position="165"/>
    </location>
</feature>
<evidence type="ECO:0000313" key="13">
    <source>
        <dbReference type="Proteomes" id="UP000319578"/>
    </source>
</evidence>
<keyword evidence="6 12" id="KW-0418">Kinase</keyword>
<evidence type="ECO:0000259" key="11">
    <source>
        <dbReference type="Pfam" id="PF07730"/>
    </source>
</evidence>
<proteinExistence type="predicted"/>
<feature type="domain" description="Signal transduction histidine kinase subgroup 3 dimerisation and phosphoacceptor" evidence="11">
    <location>
        <begin position="184"/>
        <end position="249"/>
    </location>
</feature>
<evidence type="ECO:0000256" key="5">
    <source>
        <dbReference type="ARBA" id="ARBA00022741"/>
    </source>
</evidence>
<comment type="caution">
    <text evidence="12">The sequence shown here is derived from an EMBL/GenBank/DDBJ whole genome shotgun (WGS) entry which is preliminary data.</text>
</comment>
<keyword evidence="13" id="KW-1185">Reference proteome</keyword>
<name>A0ABQ0TJS5_9BACL</name>
<evidence type="ECO:0000256" key="4">
    <source>
        <dbReference type="ARBA" id="ARBA00022679"/>
    </source>
</evidence>
<dbReference type="InterPro" id="IPR011712">
    <property type="entry name" value="Sig_transdc_His_kin_sub3_dim/P"/>
</dbReference>
<feature type="transmembrane region" description="Helical" evidence="10">
    <location>
        <begin position="62"/>
        <end position="89"/>
    </location>
</feature>
<dbReference type="Proteomes" id="UP000319578">
    <property type="component" value="Unassembled WGS sequence"/>
</dbReference>
<dbReference type="EMBL" id="BJON01000006">
    <property type="protein sequence ID" value="GED67964.1"/>
    <property type="molecule type" value="Genomic_DNA"/>
</dbReference>
<accession>A0ABQ0TJS5</accession>
<dbReference type="InterPro" id="IPR050482">
    <property type="entry name" value="Sensor_HK_TwoCompSys"/>
</dbReference>
<keyword evidence="5" id="KW-0547">Nucleotide-binding</keyword>
<evidence type="ECO:0000256" key="9">
    <source>
        <dbReference type="SAM" id="Coils"/>
    </source>
</evidence>
<dbReference type="PANTHER" id="PTHR24421:SF10">
    <property type="entry name" value="NITRATE_NITRITE SENSOR PROTEIN NARQ"/>
    <property type="match status" value="1"/>
</dbReference>
<dbReference type="EC" id="2.7.13.3" evidence="2"/>
<gene>
    <name evidence="12" type="ORF">BRE01_16660</name>
</gene>
<keyword evidence="10" id="KW-0812">Transmembrane</keyword>
<reference evidence="12 13" key="1">
    <citation type="submission" date="2019-06" db="EMBL/GenBank/DDBJ databases">
        <title>Whole genome shotgun sequence of Brevibacillus reuszeri NBRC 15719.</title>
        <authorList>
            <person name="Hosoyama A."/>
            <person name="Uohara A."/>
            <person name="Ohji S."/>
            <person name="Ichikawa N."/>
        </authorList>
    </citation>
    <scope>NUCLEOTIDE SEQUENCE [LARGE SCALE GENOMIC DNA]</scope>
    <source>
        <strain evidence="12 13">NBRC 15719</strain>
    </source>
</reference>
<sequence length="376" mass="41573">MKSVAMEYWTIGNKATVLGYIITASFLANLASELSPWLILCYLLYLAVNITISIMKKPKPKLFFAGVSALLVIACAVSLEPLFLLLLPISIYELIFLSGKSSLLALLVMLLPLLLAPLELIPQYLLSAFLSFLLYSCSSVLSERLGRLEEERERMRADLQKLARTLSENTEYIRQSEYTIKLEERSRLSQQIHDDVGHAVAGALIQMEAARMLLSMDREKAAELLGNAIAISKEGMERIRITLKEVKPKPEEMGINRLRLFVDELSAKGTVTATLTFGGDIDVITPFQWQIIQQNATEAATNALKYSKATAINLEVRVLNKFIQAIVSDNGVGAEKVVKGLGILGMEERAASANGTVIVDGTRGFRVTTLIPYMNE</sequence>
<evidence type="ECO:0000256" key="6">
    <source>
        <dbReference type="ARBA" id="ARBA00022777"/>
    </source>
</evidence>
<dbReference type="RefSeq" id="WP_236699849.1">
    <property type="nucleotide sequence ID" value="NZ_BJON01000006.1"/>
</dbReference>
<dbReference type="CDD" id="cd16917">
    <property type="entry name" value="HATPase_UhpB-NarQ-NarX-like"/>
    <property type="match status" value="1"/>
</dbReference>
<evidence type="ECO:0000256" key="8">
    <source>
        <dbReference type="ARBA" id="ARBA00023012"/>
    </source>
</evidence>
<feature type="transmembrane region" description="Helical" evidence="10">
    <location>
        <begin position="95"/>
        <end position="116"/>
    </location>
</feature>
<feature type="transmembrane region" description="Helical" evidence="10">
    <location>
        <begin position="12"/>
        <end position="31"/>
    </location>
</feature>
<dbReference type="PANTHER" id="PTHR24421">
    <property type="entry name" value="NITRATE/NITRITE SENSOR PROTEIN NARX-RELATED"/>
    <property type="match status" value="1"/>
</dbReference>
<feature type="transmembrane region" description="Helical" evidence="10">
    <location>
        <begin position="123"/>
        <end position="141"/>
    </location>
</feature>
<evidence type="ECO:0000256" key="1">
    <source>
        <dbReference type="ARBA" id="ARBA00000085"/>
    </source>
</evidence>
<dbReference type="GO" id="GO:0016301">
    <property type="term" value="F:kinase activity"/>
    <property type="evidence" value="ECO:0007669"/>
    <property type="project" value="UniProtKB-KW"/>
</dbReference>
<keyword evidence="9" id="KW-0175">Coiled coil</keyword>
<comment type="catalytic activity">
    <reaction evidence="1">
        <text>ATP + protein L-histidine = ADP + protein N-phospho-L-histidine.</text>
        <dbReference type="EC" id="2.7.13.3"/>
    </reaction>
</comment>
<keyword evidence="3" id="KW-0597">Phosphoprotein</keyword>
<evidence type="ECO:0000313" key="12">
    <source>
        <dbReference type="EMBL" id="GED67964.1"/>
    </source>
</evidence>
<feature type="transmembrane region" description="Helical" evidence="10">
    <location>
        <begin position="37"/>
        <end position="55"/>
    </location>
</feature>
<evidence type="ECO:0000256" key="2">
    <source>
        <dbReference type="ARBA" id="ARBA00012438"/>
    </source>
</evidence>
<dbReference type="InterPro" id="IPR036890">
    <property type="entry name" value="HATPase_C_sf"/>
</dbReference>
<keyword evidence="10" id="KW-1133">Transmembrane helix</keyword>
<organism evidence="12 13">
    <name type="scientific">Brevibacillus reuszeri</name>
    <dbReference type="NCBI Taxonomy" id="54915"/>
    <lineage>
        <taxon>Bacteria</taxon>
        <taxon>Bacillati</taxon>
        <taxon>Bacillota</taxon>
        <taxon>Bacilli</taxon>
        <taxon>Bacillales</taxon>
        <taxon>Paenibacillaceae</taxon>
        <taxon>Brevibacillus</taxon>
    </lineage>
</organism>
<keyword evidence="8" id="KW-0902">Two-component regulatory system</keyword>
<keyword evidence="4" id="KW-0808">Transferase</keyword>
<evidence type="ECO:0000256" key="3">
    <source>
        <dbReference type="ARBA" id="ARBA00022553"/>
    </source>
</evidence>
<evidence type="ECO:0000256" key="7">
    <source>
        <dbReference type="ARBA" id="ARBA00022840"/>
    </source>
</evidence>
<dbReference type="SUPFAM" id="SSF55874">
    <property type="entry name" value="ATPase domain of HSP90 chaperone/DNA topoisomerase II/histidine kinase"/>
    <property type="match status" value="1"/>
</dbReference>
<protein>
    <recommendedName>
        <fullName evidence="2">histidine kinase</fullName>
        <ecNumber evidence="2">2.7.13.3</ecNumber>
    </recommendedName>
</protein>
<dbReference type="Gene3D" id="3.30.565.10">
    <property type="entry name" value="Histidine kinase-like ATPase, C-terminal domain"/>
    <property type="match status" value="1"/>
</dbReference>
<dbReference type="Pfam" id="PF07730">
    <property type="entry name" value="HisKA_3"/>
    <property type="match status" value="1"/>
</dbReference>
<keyword evidence="7" id="KW-0067">ATP-binding</keyword>
<evidence type="ECO:0000256" key="10">
    <source>
        <dbReference type="SAM" id="Phobius"/>
    </source>
</evidence>
<dbReference type="Gene3D" id="1.20.5.1930">
    <property type="match status" value="1"/>
</dbReference>
<keyword evidence="10" id="KW-0472">Membrane</keyword>